<feature type="transmembrane region" description="Helical" evidence="4">
    <location>
        <begin position="379"/>
        <end position="404"/>
    </location>
</feature>
<dbReference type="SUPFAM" id="SSF53649">
    <property type="entry name" value="Alkaline phosphatase-like"/>
    <property type="match status" value="1"/>
</dbReference>
<dbReference type="InterPro" id="IPR048254">
    <property type="entry name" value="CDP_ALCOHOL_P_TRANSF_CS"/>
</dbReference>
<evidence type="ECO:0000256" key="2">
    <source>
        <dbReference type="RuleBase" id="RU003750"/>
    </source>
</evidence>
<name>A0ABX0DC75_9MICC</name>
<keyword evidence="4" id="KW-0472">Membrane</keyword>
<evidence type="ECO:0000256" key="1">
    <source>
        <dbReference type="ARBA" id="ARBA00022679"/>
    </source>
</evidence>
<evidence type="ECO:0000256" key="3">
    <source>
        <dbReference type="SAM" id="MobiDB-lite"/>
    </source>
</evidence>
<dbReference type="Pfam" id="PF01066">
    <property type="entry name" value="CDP-OH_P_transf"/>
    <property type="match status" value="1"/>
</dbReference>
<feature type="transmembrane region" description="Helical" evidence="4">
    <location>
        <begin position="139"/>
        <end position="172"/>
    </location>
</feature>
<comment type="similarity">
    <text evidence="2">Belongs to the CDP-alcohol phosphatidyltransferase class-I family.</text>
</comment>
<keyword evidence="1 2" id="KW-0808">Transferase</keyword>
<evidence type="ECO:0000313" key="5">
    <source>
        <dbReference type="EMBL" id="NGN81995.1"/>
    </source>
</evidence>
<comment type="caution">
    <text evidence="5">The sequence shown here is derived from an EMBL/GenBank/DDBJ whole genome shotgun (WGS) entry which is preliminary data.</text>
</comment>
<protein>
    <submittedName>
        <fullName evidence="5">CDP-alcohol phosphatidyltransferase family protein</fullName>
    </submittedName>
</protein>
<keyword evidence="6" id="KW-1185">Reference proteome</keyword>
<dbReference type="InterPro" id="IPR000462">
    <property type="entry name" value="CDP-OH_P_trans"/>
</dbReference>
<dbReference type="RefSeq" id="WP_165180082.1">
    <property type="nucleotide sequence ID" value="NZ_JAAKZI010000001.1"/>
</dbReference>
<feature type="transmembrane region" description="Helical" evidence="4">
    <location>
        <begin position="326"/>
        <end position="344"/>
    </location>
</feature>
<feature type="transmembrane region" description="Helical" evidence="4">
    <location>
        <begin position="298"/>
        <end position="319"/>
    </location>
</feature>
<feature type="transmembrane region" description="Helical" evidence="4">
    <location>
        <begin position="208"/>
        <end position="233"/>
    </location>
</feature>
<evidence type="ECO:0000256" key="4">
    <source>
        <dbReference type="SAM" id="Phobius"/>
    </source>
</evidence>
<dbReference type="Gene3D" id="1.20.120.1760">
    <property type="match status" value="1"/>
</dbReference>
<keyword evidence="4" id="KW-1133">Transmembrane helix</keyword>
<feature type="transmembrane region" description="Helical" evidence="4">
    <location>
        <begin position="416"/>
        <end position="436"/>
    </location>
</feature>
<dbReference type="InterPro" id="IPR043130">
    <property type="entry name" value="CDP-OH_PTrfase_TM_dom"/>
</dbReference>
<dbReference type="InterPro" id="IPR017850">
    <property type="entry name" value="Alkaline_phosphatase_core_sf"/>
</dbReference>
<dbReference type="EMBL" id="JAAKZI010000001">
    <property type="protein sequence ID" value="NGN81995.1"/>
    <property type="molecule type" value="Genomic_DNA"/>
</dbReference>
<dbReference type="Gene3D" id="3.40.720.10">
    <property type="entry name" value="Alkaline Phosphatase, subunit A"/>
    <property type="match status" value="1"/>
</dbReference>
<feature type="region of interest" description="Disordered" evidence="3">
    <location>
        <begin position="239"/>
        <end position="269"/>
    </location>
</feature>
<dbReference type="PROSITE" id="PS00379">
    <property type="entry name" value="CDP_ALCOHOL_P_TRANSF"/>
    <property type="match status" value="1"/>
</dbReference>
<keyword evidence="4" id="KW-0812">Transmembrane</keyword>
<feature type="transmembrane region" description="Helical" evidence="4">
    <location>
        <begin position="64"/>
        <end position="85"/>
    </location>
</feature>
<proteinExistence type="inferred from homology"/>
<organism evidence="5 6">
    <name type="scientific">Arthrobacter silviterrae</name>
    <dbReference type="NCBI Taxonomy" id="2026658"/>
    <lineage>
        <taxon>Bacteria</taxon>
        <taxon>Bacillati</taxon>
        <taxon>Actinomycetota</taxon>
        <taxon>Actinomycetes</taxon>
        <taxon>Micrococcales</taxon>
        <taxon>Micrococcaceae</taxon>
        <taxon>Arthrobacter</taxon>
    </lineage>
</organism>
<dbReference type="Proteomes" id="UP000479226">
    <property type="component" value="Unassembled WGS sequence"/>
</dbReference>
<feature type="transmembrane region" description="Helical" evidence="4">
    <location>
        <begin position="272"/>
        <end position="292"/>
    </location>
</feature>
<gene>
    <name evidence="5" type="ORF">G6N77_00740</name>
</gene>
<sequence length="824" mass="85523">MRPVQCGPLAGFLCQLALLTALSATVGFSAAGWGVGVVAAVAANGLLARGLGAGRRPGLGPADWVTLLRSVLAGGAAALVADLLAGALGGPAQRPAAVVLLVSLASATIVLDAVDGMVARRTGTTSALGARFDMEVDAFLIMALAVYAAPAFGVWVLAIGLARYAFVAAAWFLPWLRESAPPRYWSKVVAVVQGMALTVAAADVLPQAAMAAVLAVALALLTESFGHETWWLWRHRAPRSGRGSGGRGHGGRVDGGRPDAVGSERLSRTPRVPGPVSAAVAGAVVWCVLLAPQRIGQLELAVFAALPLELLAIAAAGFLPPAGRKLAGTAMGVVLGVVAIAKVLDMGFSAAFDRPFDPVNDWYYFGPGFGVLADSIGSAGAVAVAAGAVVFAAAALALLPLAVLRLTRVMAAHRRTSLQGSAAFAVVWAVFAVLGLQSAPGLPTAAFGTAGLVQEQLSRLGSGLADRKAFASEITQDPVRDALARGAADPSGLLAALKGKDVLLVFVESYGRVALEDPALAPGVSAVLKEGTASLTAEGFSARSAFLTSSTFGGISWLAHSTLQSGLWVDSQQRYNQLLTSNRLTLSGAFKQAGWRTVSDIPSDTIDWPQGARFYHYDALYDSRNVGYRGPNFSYATMPDQYALAAFARLELDRAGRPPVMAEIDLVSSHTPWTPLPRLVPWSQVGDGSIFNGMPAQGPTPESVSANPARVKSLYGQSIEYSLGSIFSFVAAHPDPNLVMVVLGDHQPNAQVSGTAAGHDVPVSIIARDPSVLKRISAWDWQEGMLPAPTAPTWPMSVFRDRFLAAFSPGVKLPGNRGAPPAVR</sequence>
<evidence type="ECO:0000313" key="6">
    <source>
        <dbReference type="Proteomes" id="UP000479226"/>
    </source>
</evidence>
<reference evidence="5 6" key="1">
    <citation type="submission" date="2020-02" db="EMBL/GenBank/DDBJ databases">
        <title>Genome sequence of the type strain DSM 27180 of Arthrobacter silviterrae.</title>
        <authorList>
            <person name="Gao J."/>
            <person name="Sun J."/>
        </authorList>
    </citation>
    <scope>NUCLEOTIDE SEQUENCE [LARGE SCALE GENOMIC DNA]</scope>
    <source>
        <strain evidence="5 6">DSM 27180</strain>
    </source>
</reference>
<accession>A0ABX0DC75</accession>
<feature type="transmembrane region" description="Helical" evidence="4">
    <location>
        <begin position="97"/>
        <end position="119"/>
    </location>
</feature>